<keyword evidence="8" id="KW-0576">Peroxisome</keyword>
<dbReference type="SUPFAM" id="SSF55447">
    <property type="entry name" value="CO dehydrogenase flavoprotein C-terminal domain-like"/>
    <property type="match status" value="1"/>
</dbReference>
<dbReference type="Pfam" id="PF03450">
    <property type="entry name" value="CO_deh_flav_C"/>
    <property type="match status" value="1"/>
</dbReference>
<feature type="binding site" evidence="12">
    <location>
        <position position="94"/>
    </location>
    <ligand>
        <name>[2Fe-2S] cluster</name>
        <dbReference type="ChEBI" id="CHEBI:190135"/>
        <label>2</label>
    </ligand>
</feature>
<evidence type="ECO:0000256" key="1">
    <source>
        <dbReference type="ARBA" id="ARBA00004275"/>
    </source>
</evidence>
<name>A0A1B0GHM4_LUTLO</name>
<organism evidence="14 15">
    <name type="scientific">Lutzomyia longipalpis</name>
    <name type="common">Sand fly</name>
    <dbReference type="NCBI Taxonomy" id="7200"/>
    <lineage>
        <taxon>Eukaryota</taxon>
        <taxon>Metazoa</taxon>
        <taxon>Ecdysozoa</taxon>
        <taxon>Arthropoda</taxon>
        <taxon>Hexapoda</taxon>
        <taxon>Insecta</taxon>
        <taxon>Pterygota</taxon>
        <taxon>Neoptera</taxon>
        <taxon>Endopterygota</taxon>
        <taxon>Diptera</taxon>
        <taxon>Nematocera</taxon>
        <taxon>Psychodoidea</taxon>
        <taxon>Psychodidae</taxon>
        <taxon>Lutzomyia</taxon>
        <taxon>Lutzomyia</taxon>
    </lineage>
</organism>
<keyword evidence="7 12" id="KW-0411">Iron-sulfur</keyword>
<dbReference type="FunFam" id="3.30.390.50:FF:000003">
    <property type="entry name" value="Aldehyde oxidase1"/>
    <property type="match status" value="1"/>
</dbReference>
<dbReference type="AlphaFoldDB" id="A0A1B0GHM4"/>
<dbReference type="InterPro" id="IPR036683">
    <property type="entry name" value="CO_DH_flav_C_dom_sf"/>
</dbReference>
<evidence type="ECO:0000313" key="15">
    <source>
        <dbReference type="Proteomes" id="UP000092461"/>
    </source>
</evidence>
<dbReference type="Pfam" id="PF00941">
    <property type="entry name" value="FAD_binding_5"/>
    <property type="match status" value="1"/>
</dbReference>
<sequence>MGSDIMTRQLSSWSVNSCLFPIYSCHGLHIVTLEGLKVGKSAPHALQRRLAASFGSQCGYCTPGFIMTMYGLLEAKNRRVTMKEVEDSFGGNICRCTGYRPILDAFKSFATDAPRAVGDIEDLPKSCAIGRRICFETCHQEIHLSLPDDGEWHKVYTIPDILRILQAVEDRSYIMVCGNTAKGMYPYDNDYPEVYIDISGVRALRTFTLDTVLQIGANVPLSEVIEILRKTAEVRSDFFYCRQMANHMEKIAHPAVRNVGTIAGNLSIKHRHNEFVSDIFILLEAIGATLTILSSVGSIKIVGVADYLKINMNSRIIVKITLPSLPNTIHKFFSYKAMQRSQNVLALLNCAFLFKFNANQSAIVNARLCFGGINPHFIHATATEKLLVDRDLFNDCDIQAACMSLEKEFLLDWVLPDPSPNYRKMLAIGLFYKAVLKMCPDDKVRPEVRSAALDIERILSSGEQHLAPTMDQVPVPKLEALAQCTGDAKYINDMPYMPNEVWGALVCATEASATIVNINTTNALNMPGVVAFYGANDIPGINNCANPMLYEEESLELFSSGRIVYHGQPIGMIIAATLDIAQAAAKQVVVTYRRDTGKRPIISIKDALEDSKNNPNRIGREIRNAVEASESGLDTAHTIVGQFEIGSQYHFPLEPQTTICVPTEDGIDVHCSTHWVNFVKIIIAQVVNIPENSITMTLKRVGGAFGGKLTNAAYVAASCALACHLQRRPVRFVFSLETCMIALGKRLPALTDYSVEINELGEIQKLIHEIALDYGTSIGDPLDLHTVPAIRNCYDNKYWTIRGHCMKTDTPANTWCRAPGSLEGIAMTENIMERIARTVKRDPLDATQKACETILARMEPVRKDMGDVPWRELTHECYKRSIPLAAMDFHQPHDDPIYHVWAAACAQVEVDVLTGEVTVQRVDIAEDVGKSINPHIDIGQIEGAFVMGMGYWLHEKIIHDHITGELTTRNTWTYSPPGAKDIPVDFRITLLDTMDRNLSSVMGSKGVGEPAICLATSVCHAIRHALDSARHDAGLCDSWYDLNYPLTPDHIQQATGTKIHHFKL</sequence>
<evidence type="ECO:0000256" key="10">
    <source>
        <dbReference type="PIRSR" id="PIRSR000127-1"/>
    </source>
</evidence>
<feature type="binding site" evidence="12">
    <location>
        <position position="705"/>
    </location>
    <ligand>
        <name>Mo-molybdopterin</name>
        <dbReference type="ChEBI" id="CHEBI:71302"/>
    </ligand>
    <ligandPart>
        <name>Mo</name>
        <dbReference type="ChEBI" id="CHEBI:28685"/>
    </ligandPart>
</feature>
<feature type="binding site" evidence="12">
    <location>
        <position position="61"/>
    </location>
    <ligand>
        <name>[2Fe-2S] cluster</name>
        <dbReference type="ChEBI" id="CHEBI:190135"/>
        <label>2</label>
    </ligand>
</feature>
<dbReference type="GO" id="GO:0005506">
    <property type="term" value="F:iron ion binding"/>
    <property type="evidence" value="ECO:0007669"/>
    <property type="project" value="InterPro"/>
</dbReference>
<reference evidence="14" key="1">
    <citation type="submission" date="2020-05" db="UniProtKB">
        <authorList>
            <consortium name="EnsemblMetazoa"/>
        </authorList>
    </citation>
    <scope>IDENTIFICATION</scope>
    <source>
        <strain evidence="14">Jacobina</strain>
    </source>
</reference>
<proteinExistence type="inferred from homology"/>
<feature type="binding site" evidence="12">
    <location>
        <position position="58"/>
    </location>
    <ligand>
        <name>[2Fe-2S] cluster</name>
        <dbReference type="ChEBI" id="CHEBI:190135"/>
        <label>2</label>
    </ligand>
</feature>
<dbReference type="SUPFAM" id="SSF56176">
    <property type="entry name" value="FAD-binding/transporter-associated domain-like"/>
    <property type="match status" value="1"/>
</dbReference>
<dbReference type="InterPro" id="IPR002346">
    <property type="entry name" value="Mopterin_DH_FAD-bd"/>
</dbReference>
<dbReference type="PANTHER" id="PTHR11908:SF132">
    <property type="entry name" value="ALDEHYDE OXIDASE 1-RELATED"/>
    <property type="match status" value="1"/>
</dbReference>
<dbReference type="PROSITE" id="PS51387">
    <property type="entry name" value="FAD_PCMH"/>
    <property type="match status" value="1"/>
</dbReference>
<dbReference type="GO" id="GO:0071949">
    <property type="term" value="F:FAD binding"/>
    <property type="evidence" value="ECO:0007669"/>
    <property type="project" value="InterPro"/>
</dbReference>
<dbReference type="InterPro" id="IPR037165">
    <property type="entry name" value="AldOxase/xan_DH_Mopterin-bd_sf"/>
</dbReference>
<dbReference type="Gene3D" id="3.30.390.50">
    <property type="entry name" value="CO dehydrogenase flavoprotein, C-terminal domain"/>
    <property type="match status" value="1"/>
</dbReference>
<dbReference type="GO" id="GO:0016491">
    <property type="term" value="F:oxidoreductase activity"/>
    <property type="evidence" value="ECO:0007669"/>
    <property type="project" value="UniProtKB-KW"/>
</dbReference>
<dbReference type="FunFam" id="3.30.465.10:FF:000013">
    <property type="entry name" value="Aldehyde oxidase"/>
    <property type="match status" value="1"/>
</dbReference>
<keyword evidence="12" id="KW-0479">Metal-binding</keyword>
<comment type="subunit">
    <text evidence="3">Homodimer.</text>
</comment>
<feature type="domain" description="FAD-binding PCMH-type" evidence="13">
    <location>
        <begin position="145"/>
        <end position="327"/>
    </location>
</feature>
<accession>A0A1B0GHM4</accession>
<dbReference type="Pfam" id="PF01315">
    <property type="entry name" value="Ald_Xan_dh_C"/>
    <property type="match status" value="1"/>
</dbReference>
<comment type="cofactor">
    <cofactor evidence="12">
        <name>[2Fe-2S] cluster</name>
        <dbReference type="ChEBI" id="CHEBI:190135"/>
    </cofactor>
    <text evidence="12">Binds 2 [2Fe-2S] clusters.</text>
</comment>
<dbReference type="SUPFAM" id="SSF47741">
    <property type="entry name" value="CO dehydrogenase ISP C-domain like"/>
    <property type="match status" value="1"/>
</dbReference>
<evidence type="ECO:0000256" key="11">
    <source>
        <dbReference type="PIRSR" id="PIRSR000127-2"/>
    </source>
</evidence>
<dbReference type="PIRSF" id="PIRSF000127">
    <property type="entry name" value="Xanthine_DH"/>
    <property type="match status" value="1"/>
</dbReference>
<dbReference type="SMART" id="SM01092">
    <property type="entry name" value="CO_deh_flav_C"/>
    <property type="match status" value="1"/>
</dbReference>
<dbReference type="InterPro" id="IPR005107">
    <property type="entry name" value="CO_DH_flav_C"/>
</dbReference>
<dbReference type="InterPro" id="IPR002888">
    <property type="entry name" value="2Fe-2S-bd"/>
</dbReference>
<dbReference type="SMART" id="SM01008">
    <property type="entry name" value="Ald_Xan_dh_C"/>
    <property type="match status" value="1"/>
</dbReference>
<dbReference type="Pfam" id="PF01799">
    <property type="entry name" value="Fer2_2"/>
    <property type="match status" value="1"/>
</dbReference>
<dbReference type="GO" id="GO:0005777">
    <property type="term" value="C:peroxisome"/>
    <property type="evidence" value="ECO:0007669"/>
    <property type="project" value="UniProtKB-SubCell"/>
</dbReference>
<feature type="binding site" evidence="12">
    <location>
        <position position="96"/>
    </location>
    <ligand>
        <name>[2Fe-2S] cluster</name>
        <dbReference type="ChEBI" id="CHEBI:190135"/>
        <label>2</label>
    </ligand>
</feature>
<evidence type="ECO:0000256" key="3">
    <source>
        <dbReference type="ARBA" id="ARBA00011738"/>
    </source>
</evidence>
<comment type="cofactor">
    <cofactor evidence="9">
        <name>[2Fe-2S] cluster</name>
        <dbReference type="ChEBI" id="CHEBI:190135"/>
    </cofactor>
</comment>
<feature type="binding site" evidence="12">
    <location>
        <position position="817"/>
    </location>
    <ligand>
        <name>Mo-molybdopterin</name>
        <dbReference type="ChEBI" id="CHEBI:71302"/>
    </ligand>
    <ligandPart>
        <name>Mo</name>
        <dbReference type="ChEBI" id="CHEBI:28685"/>
    </ligandPart>
</feature>
<dbReference type="Proteomes" id="UP000092461">
    <property type="component" value="Unassembled WGS sequence"/>
</dbReference>
<dbReference type="InterPro" id="IPR036856">
    <property type="entry name" value="Ald_Oxase/Xan_DH_a/b_sf"/>
</dbReference>
<keyword evidence="5 12" id="KW-0001">2Fe-2S</keyword>
<evidence type="ECO:0000256" key="5">
    <source>
        <dbReference type="ARBA" id="ARBA00022714"/>
    </source>
</evidence>
<evidence type="ECO:0000256" key="6">
    <source>
        <dbReference type="ARBA" id="ARBA00023002"/>
    </source>
</evidence>
<dbReference type="FunFam" id="3.30.365.10:FF:000001">
    <property type="entry name" value="Xanthine dehydrogenase oxidase"/>
    <property type="match status" value="1"/>
</dbReference>
<dbReference type="GO" id="GO:0051537">
    <property type="term" value="F:2 iron, 2 sulfur cluster binding"/>
    <property type="evidence" value="ECO:0007669"/>
    <property type="project" value="UniProtKB-KW"/>
</dbReference>
<dbReference type="InterPro" id="IPR008274">
    <property type="entry name" value="AldOxase/xan_DH_MoCoBD1"/>
</dbReference>
<evidence type="ECO:0000256" key="2">
    <source>
        <dbReference type="ARBA" id="ARBA00006849"/>
    </source>
</evidence>
<keyword evidence="11" id="KW-0274">FAD</keyword>
<evidence type="ECO:0000313" key="14">
    <source>
        <dbReference type="EnsemblMetazoa" id="LLOJ001547-PA"/>
    </source>
</evidence>
<keyword evidence="6" id="KW-0560">Oxidoreductase</keyword>
<evidence type="ECO:0000256" key="9">
    <source>
        <dbReference type="ARBA" id="ARBA00034078"/>
    </source>
</evidence>
<comment type="cofactor">
    <cofactor evidence="12">
        <name>Mo-molybdopterin</name>
        <dbReference type="ChEBI" id="CHEBI:71302"/>
    </cofactor>
    <text evidence="12">Binds 1 Mo-molybdopterin (Mo-MPT) cofactor per subunit.</text>
</comment>
<feature type="active site" description="Proton acceptor" evidence="10">
    <location>
        <position position="1009"/>
    </location>
</feature>
<dbReference type="Gene3D" id="3.90.1170.50">
    <property type="entry name" value="Aldehyde oxidase/xanthine dehydrogenase, a/b hammerhead"/>
    <property type="match status" value="1"/>
</dbReference>
<dbReference type="InterPro" id="IPR036884">
    <property type="entry name" value="2Fe-2S-bd_dom_sf"/>
</dbReference>
<dbReference type="VEuPathDB" id="VectorBase:LLONM1_009190"/>
<dbReference type="EnsemblMetazoa" id="LLOJ001547-RA">
    <property type="protein sequence ID" value="LLOJ001547-PA"/>
    <property type="gene ID" value="LLOJ001547"/>
</dbReference>
<evidence type="ECO:0000256" key="8">
    <source>
        <dbReference type="ARBA" id="ARBA00023140"/>
    </source>
</evidence>
<comment type="similarity">
    <text evidence="2">Belongs to the xanthine dehydrogenase family.</text>
</comment>
<keyword evidence="15" id="KW-1185">Reference proteome</keyword>
<dbReference type="Gene3D" id="3.30.465.10">
    <property type="match status" value="1"/>
</dbReference>
<keyword evidence="12" id="KW-0408">Iron</keyword>
<dbReference type="Gene3D" id="3.30.365.10">
    <property type="entry name" value="Aldehyde oxidase/xanthine dehydrogenase, molybdopterin binding domain"/>
    <property type="match status" value="3"/>
</dbReference>
<keyword evidence="4 12" id="KW-0500">Molybdenum</keyword>
<evidence type="ECO:0000256" key="12">
    <source>
        <dbReference type="PIRSR" id="PIRSR000127-3"/>
    </source>
</evidence>
<dbReference type="Pfam" id="PF02738">
    <property type="entry name" value="MoCoBD_1"/>
    <property type="match status" value="1"/>
</dbReference>
<comment type="subcellular location">
    <subcellularLocation>
        <location evidence="1">Peroxisome</location>
    </subcellularLocation>
</comment>
<dbReference type="SUPFAM" id="SSF56003">
    <property type="entry name" value="Molybdenum cofactor-binding domain"/>
    <property type="match status" value="1"/>
</dbReference>
<evidence type="ECO:0000259" key="13">
    <source>
        <dbReference type="PROSITE" id="PS51387"/>
    </source>
</evidence>
<evidence type="ECO:0000256" key="4">
    <source>
        <dbReference type="ARBA" id="ARBA00022505"/>
    </source>
</evidence>
<dbReference type="Gene3D" id="1.10.150.120">
    <property type="entry name" value="[2Fe-2S]-binding domain"/>
    <property type="match status" value="1"/>
</dbReference>
<dbReference type="EMBL" id="AJWK01005343">
    <property type="status" value="NOT_ANNOTATED_CDS"/>
    <property type="molecule type" value="Genomic_DNA"/>
</dbReference>
<dbReference type="InterPro" id="IPR036318">
    <property type="entry name" value="FAD-bd_PCMH-like_sf"/>
</dbReference>
<dbReference type="InterPro" id="IPR016208">
    <property type="entry name" value="Ald_Oxase/xanthine_DH-like"/>
</dbReference>
<dbReference type="SUPFAM" id="SSF54665">
    <property type="entry name" value="CO dehydrogenase molybdoprotein N-domain-like"/>
    <property type="match status" value="1"/>
</dbReference>
<evidence type="ECO:0000256" key="7">
    <source>
        <dbReference type="ARBA" id="ARBA00023014"/>
    </source>
</evidence>
<protein>
    <recommendedName>
        <fullName evidence="13">FAD-binding PCMH-type domain-containing protein</fullName>
    </recommendedName>
</protein>
<dbReference type="InterPro" id="IPR016169">
    <property type="entry name" value="FAD-bd_PCMH_sub2"/>
</dbReference>
<dbReference type="InterPro" id="IPR000674">
    <property type="entry name" value="Ald_Oxase/Xan_DH_a/b"/>
</dbReference>
<dbReference type="PANTHER" id="PTHR11908">
    <property type="entry name" value="XANTHINE DEHYDROGENASE"/>
    <property type="match status" value="1"/>
</dbReference>
<keyword evidence="11" id="KW-0285">Flavoprotein</keyword>
<comment type="cofactor">
    <cofactor evidence="11">
        <name>FAD</name>
        <dbReference type="ChEBI" id="CHEBI:57692"/>
    </cofactor>
</comment>
<dbReference type="VEuPathDB" id="VectorBase:LLOJ001547"/>
<feature type="binding site" evidence="12">
    <location>
        <position position="18"/>
    </location>
    <ligand>
        <name>[2Fe-2S] cluster</name>
        <dbReference type="ChEBI" id="CHEBI:190135"/>
        <label>1</label>
    </ligand>
</feature>
<dbReference type="InterPro" id="IPR016166">
    <property type="entry name" value="FAD-bd_PCMH"/>
</dbReference>
<feature type="binding site" evidence="11">
    <location>
        <position position="336"/>
    </location>
    <ligand>
        <name>FAD</name>
        <dbReference type="ChEBI" id="CHEBI:57692"/>
    </ligand>
</feature>